<protein>
    <submittedName>
        <fullName evidence="3">SPFH/Band 7/PHB domain protein</fullName>
    </submittedName>
</protein>
<keyword evidence="1" id="KW-1133">Transmembrane helix</keyword>
<accession>A0A0G0Z366</accession>
<sequence length="365" mass="40386">MLVLLKILFWLIVVAGIGLFAYAFLNDREEGYGSEEKKPSKVYRLPISLVVAGLLLSIVFSAAVQISPTQVGVVENTWTGELYILNPGTHVWPFTKSVTPLITKVFVYNTQLRSIEIGSTPAKDGGVSASSSSPGQPVVFFSARGWAQVNKETILELHRKYGKTYLESWVEKIWVSTLKQVQGKNTYDFVASQRQVMESSVEGELQAQLMSSDGETPLVYVSQLAIVDFDYDDKVNAYLDSVSQMQFQKQQALQQTEINTQQQKADVIAAETNYLVTKRKSEADAIMNVTQAQGNADSVKLAADAEAYRITAEAEAQSEAVAAIQKNLTPEYIEYLLALGWDGAYPRYWLGSSTLPIMNIPAEPQ</sequence>
<dbReference type="Proteomes" id="UP000033854">
    <property type="component" value="Unassembled WGS sequence"/>
</dbReference>
<dbReference type="AlphaFoldDB" id="A0A0G0Z366"/>
<evidence type="ECO:0000259" key="2">
    <source>
        <dbReference type="Pfam" id="PF01145"/>
    </source>
</evidence>
<comment type="caution">
    <text evidence="3">The sequence shown here is derived from an EMBL/GenBank/DDBJ whole genome shotgun (WGS) entry which is preliminary data.</text>
</comment>
<evidence type="ECO:0000313" key="4">
    <source>
        <dbReference type="Proteomes" id="UP000033854"/>
    </source>
</evidence>
<dbReference type="InterPro" id="IPR001107">
    <property type="entry name" value="Band_7"/>
</dbReference>
<gene>
    <name evidence="3" type="ORF">UV06_C0002G0089</name>
</gene>
<feature type="transmembrane region" description="Helical" evidence="1">
    <location>
        <begin position="7"/>
        <end position="25"/>
    </location>
</feature>
<organism evidence="3 4">
    <name type="scientific">Candidatus Collierbacteria bacterium GW2011_GWA2_42_17</name>
    <dbReference type="NCBI Taxonomy" id="1618378"/>
    <lineage>
        <taxon>Bacteria</taxon>
        <taxon>Candidatus Collieribacteriota</taxon>
    </lineage>
</organism>
<keyword evidence="1" id="KW-0472">Membrane</keyword>
<proteinExistence type="predicted"/>
<keyword evidence="1" id="KW-0812">Transmembrane</keyword>
<feature type="domain" description="Band 7" evidence="2">
    <location>
        <begin position="65"/>
        <end position="259"/>
    </location>
</feature>
<evidence type="ECO:0000256" key="1">
    <source>
        <dbReference type="SAM" id="Phobius"/>
    </source>
</evidence>
<dbReference type="Pfam" id="PF01145">
    <property type="entry name" value="Band_7"/>
    <property type="match status" value="1"/>
</dbReference>
<feature type="transmembrane region" description="Helical" evidence="1">
    <location>
        <begin position="45"/>
        <end position="64"/>
    </location>
</feature>
<reference evidence="3 4" key="1">
    <citation type="journal article" date="2015" name="Nature">
        <title>rRNA introns, odd ribosomes, and small enigmatic genomes across a large radiation of phyla.</title>
        <authorList>
            <person name="Brown C.T."/>
            <person name="Hug L.A."/>
            <person name="Thomas B.C."/>
            <person name="Sharon I."/>
            <person name="Castelle C.J."/>
            <person name="Singh A."/>
            <person name="Wilkins M.J."/>
            <person name="Williams K.H."/>
            <person name="Banfield J.F."/>
        </authorList>
    </citation>
    <scope>NUCLEOTIDE SEQUENCE [LARGE SCALE GENOMIC DNA]</scope>
</reference>
<evidence type="ECO:0000313" key="3">
    <source>
        <dbReference type="EMBL" id="KKS43187.1"/>
    </source>
</evidence>
<dbReference type="EMBL" id="LCDA01000002">
    <property type="protein sequence ID" value="KKS43187.1"/>
    <property type="molecule type" value="Genomic_DNA"/>
</dbReference>
<name>A0A0G0Z366_9BACT</name>